<dbReference type="GO" id="GO:0043001">
    <property type="term" value="P:Golgi to plasma membrane protein transport"/>
    <property type="evidence" value="ECO:0000318"/>
    <property type="project" value="GO_Central"/>
</dbReference>
<dbReference type="AlphaFoldDB" id="T1EZG9"/>
<dbReference type="STRING" id="6412.T1EZG9"/>
<dbReference type="GO" id="GO:0005802">
    <property type="term" value="C:trans-Golgi network"/>
    <property type="evidence" value="ECO:0000318"/>
    <property type="project" value="GO_Central"/>
</dbReference>
<feature type="domain" description="BROMI middle region" evidence="2">
    <location>
        <begin position="298"/>
        <end position="507"/>
    </location>
</feature>
<gene>
    <name evidence="4" type="primary">20201969</name>
    <name evidence="3" type="ORF">HELRODRAFT_167542</name>
</gene>
<dbReference type="CTD" id="20201969"/>
<evidence type="ECO:0000256" key="1">
    <source>
        <dbReference type="SAM" id="MobiDB-lite"/>
    </source>
</evidence>
<evidence type="ECO:0000313" key="4">
    <source>
        <dbReference type="EnsemblMetazoa" id="HelroP167542"/>
    </source>
</evidence>
<protein>
    <recommendedName>
        <fullName evidence="2">BROMI middle region domain-containing protein</fullName>
    </recommendedName>
</protein>
<dbReference type="RefSeq" id="XP_009011292.1">
    <property type="nucleotide sequence ID" value="XM_009013044.1"/>
</dbReference>
<dbReference type="InParanoid" id="T1EZG9"/>
<evidence type="ECO:0000313" key="3">
    <source>
        <dbReference type="EMBL" id="ESO11023.1"/>
    </source>
</evidence>
<name>T1EZG9_HELRO</name>
<keyword evidence="5" id="KW-1185">Reference proteome</keyword>
<dbReference type="InterPro" id="IPR032735">
    <property type="entry name" value="BROMI_M"/>
</dbReference>
<reference evidence="3 5" key="2">
    <citation type="journal article" date="2013" name="Nature">
        <title>Insights into bilaterian evolution from three spiralian genomes.</title>
        <authorList>
            <person name="Simakov O."/>
            <person name="Marletaz F."/>
            <person name="Cho S.J."/>
            <person name="Edsinger-Gonzales E."/>
            <person name="Havlak P."/>
            <person name="Hellsten U."/>
            <person name="Kuo D.H."/>
            <person name="Larsson T."/>
            <person name="Lv J."/>
            <person name="Arendt D."/>
            <person name="Savage R."/>
            <person name="Osoegawa K."/>
            <person name="de Jong P."/>
            <person name="Grimwood J."/>
            <person name="Chapman J.A."/>
            <person name="Shapiro H."/>
            <person name="Aerts A."/>
            <person name="Otillar R.P."/>
            <person name="Terry A.Y."/>
            <person name="Boore J.L."/>
            <person name="Grigoriev I.V."/>
            <person name="Lindberg D.R."/>
            <person name="Seaver E.C."/>
            <person name="Weisblat D.A."/>
            <person name="Putnam N.H."/>
            <person name="Rokhsar D.S."/>
        </authorList>
    </citation>
    <scope>NUCLEOTIDE SEQUENCE</scope>
</reference>
<sequence>MSDALKHTLSLLAMGNLKSANHTLSHGVKSLLTPIRFISLVDHKALWFTKAMLSRAIRTIIKFALKTKLKLKNSQMLAQREKPNISKNSPISDLPFTYKLNHLDLILVIHDIRLVSSLLRSKLGRQLFPVRILKIKNVKNCNVSLENAVLCLISLFANASKSFPHSPSSSSSSSSSSSLDPCTISYECVKCICTNEDTCQECFCTEKVFRALTGCWLKQNRNAHSDRVRFTSYNCLLIVSQWRILTTLTRGPKFSSGSKGTNPLGILDPPLLIVHNMMNVVEKASDSLYSGRVSNPARATQQLRCMDILCSIASNESGRKFLLNSRMMMDGMKNDDDDDDAAANDDDGVNDEEKKLSGIDSDNGSGRGLISNNNNINNINDNINICCACCKLLQTLHQLCCLNAGVELIKKYNVHLVIKNVLNYVSREIENQETATPRAGNNNDGKVEDLPATINQKEALLLVESDLIDNLLRLVTTPTGVVLVQSEGLMEECVNQMLTRYNKKLQNQIKSYQQCILKQNINFFLF</sequence>
<proteinExistence type="predicted"/>
<feature type="compositionally biased region" description="Acidic residues" evidence="1">
    <location>
        <begin position="335"/>
        <end position="350"/>
    </location>
</feature>
<evidence type="ECO:0000313" key="5">
    <source>
        <dbReference type="Proteomes" id="UP000015101"/>
    </source>
</evidence>
<dbReference type="EMBL" id="KB095858">
    <property type="protein sequence ID" value="ESO11023.1"/>
    <property type="molecule type" value="Genomic_DNA"/>
</dbReference>
<organism evidence="4 5">
    <name type="scientific">Helobdella robusta</name>
    <name type="common">Californian leech</name>
    <dbReference type="NCBI Taxonomy" id="6412"/>
    <lineage>
        <taxon>Eukaryota</taxon>
        <taxon>Metazoa</taxon>
        <taxon>Spiralia</taxon>
        <taxon>Lophotrochozoa</taxon>
        <taxon>Annelida</taxon>
        <taxon>Clitellata</taxon>
        <taxon>Hirudinea</taxon>
        <taxon>Rhynchobdellida</taxon>
        <taxon>Glossiphoniidae</taxon>
        <taxon>Helobdella</taxon>
    </lineage>
</organism>
<dbReference type="KEGG" id="hro:HELRODRAFT_167542"/>
<dbReference type="Proteomes" id="UP000015101">
    <property type="component" value="Unassembled WGS sequence"/>
</dbReference>
<dbReference type="GeneID" id="20201969"/>
<feature type="region of interest" description="Disordered" evidence="1">
    <location>
        <begin position="333"/>
        <end position="364"/>
    </location>
</feature>
<dbReference type="HOGENOM" id="CLU_518047_0_0_1"/>
<dbReference type="Pfam" id="PF14961">
    <property type="entry name" value="BROMI"/>
    <property type="match status" value="2"/>
</dbReference>
<evidence type="ECO:0000259" key="2">
    <source>
        <dbReference type="Pfam" id="PF14961"/>
    </source>
</evidence>
<dbReference type="OrthoDB" id="1668230at2759"/>
<dbReference type="EnsemblMetazoa" id="HelroT167542">
    <property type="protein sequence ID" value="HelroP167542"/>
    <property type="gene ID" value="HelroG167542"/>
</dbReference>
<reference evidence="4" key="3">
    <citation type="submission" date="2015-06" db="UniProtKB">
        <authorList>
            <consortium name="EnsemblMetazoa"/>
        </authorList>
    </citation>
    <scope>IDENTIFICATION</scope>
</reference>
<accession>T1EZG9</accession>
<dbReference type="EMBL" id="AMQM01002805">
    <property type="status" value="NOT_ANNOTATED_CDS"/>
    <property type="molecule type" value="Genomic_DNA"/>
</dbReference>
<dbReference type="OMA" id="NINICCA"/>
<reference evidence="5" key="1">
    <citation type="submission" date="2012-12" db="EMBL/GenBank/DDBJ databases">
        <authorList>
            <person name="Hellsten U."/>
            <person name="Grimwood J."/>
            <person name="Chapman J.A."/>
            <person name="Shapiro H."/>
            <person name="Aerts A."/>
            <person name="Otillar R.P."/>
            <person name="Terry A.Y."/>
            <person name="Boore J.L."/>
            <person name="Simakov O."/>
            <person name="Marletaz F."/>
            <person name="Cho S.-J."/>
            <person name="Edsinger-Gonzales E."/>
            <person name="Havlak P."/>
            <person name="Kuo D.-H."/>
            <person name="Larsson T."/>
            <person name="Lv J."/>
            <person name="Arendt D."/>
            <person name="Savage R."/>
            <person name="Osoegawa K."/>
            <person name="de Jong P."/>
            <person name="Lindberg D.R."/>
            <person name="Seaver E.C."/>
            <person name="Weisblat D.A."/>
            <person name="Putnam N.H."/>
            <person name="Grigoriev I.V."/>
            <person name="Rokhsar D.S."/>
        </authorList>
    </citation>
    <scope>NUCLEOTIDE SEQUENCE</scope>
</reference>
<feature type="domain" description="BROMI middle region" evidence="2">
    <location>
        <begin position="3"/>
        <end position="212"/>
    </location>
</feature>